<proteinExistence type="predicted"/>
<gene>
    <name evidence="2" type="ORF">CCAM_LOCUS22659</name>
</gene>
<dbReference type="InterPro" id="IPR000477">
    <property type="entry name" value="RT_dom"/>
</dbReference>
<dbReference type="AlphaFoldDB" id="A0A484LWI3"/>
<name>A0A484LWI3_9ASTE</name>
<dbReference type="Pfam" id="PF03372">
    <property type="entry name" value="Exo_endo_phos"/>
    <property type="match status" value="1"/>
</dbReference>
<dbReference type="PROSITE" id="PS50878">
    <property type="entry name" value="RT_POL"/>
    <property type="match status" value="1"/>
</dbReference>
<dbReference type="InterPro" id="IPR005135">
    <property type="entry name" value="Endo/exonuclease/phosphatase"/>
</dbReference>
<dbReference type="SUPFAM" id="SSF56672">
    <property type="entry name" value="DNA/RNA polymerases"/>
    <property type="match status" value="1"/>
</dbReference>
<feature type="domain" description="Reverse transcriptase" evidence="1">
    <location>
        <begin position="395"/>
        <end position="509"/>
    </location>
</feature>
<dbReference type="GO" id="GO:0003824">
    <property type="term" value="F:catalytic activity"/>
    <property type="evidence" value="ECO:0007669"/>
    <property type="project" value="InterPro"/>
</dbReference>
<dbReference type="Proteomes" id="UP000595140">
    <property type="component" value="Unassembled WGS sequence"/>
</dbReference>
<evidence type="ECO:0000259" key="1">
    <source>
        <dbReference type="PROSITE" id="PS50878"/>
    </source>
</evidence>
<dbReference type="InterPro" id="IPR043502">
    <property type="entry name" value="DNA/RNA_pol_sf"/>
</dbReference>
<dbReference type="SUPFAM" id="SSF56219">
    <property type="entry name" value="DNase I-like"/>
    <property type="match status" value="1"/>
</dbReference>
<dbReference type="Gene3D" id="3.60.10.10">
    <property type="entry name" value="Endonuclease/exonuclease/phosphatase"/>
    <property type="match status" value="1"/>
</dbReference>
<dbReference type="PANTHER" id="PTHR33710">
    <property type="entry name" value="BNAC02G09200D PROTEIN"/>
    <property type="match status" value="1"/>
</dbReference>
<keyword evidence="3" id="KW-1185">Reference proteome</keyword>
<organism evidence="2 3">
    <name type="scientific">Cuscuta campestris</name>
    <dbReference type="NCBI Taxonomy" id="132261"/>
    <lineage>
        <taxon>Eukaryota</taxon>
        <taxon>Viridiplantae</taxon>
        <taxon>Streptophyta</taxon>
        <taxon>Embryophyta</taxon>
        <taxon>Tracheophyta</taxon>
        <taxon>Spermatophyta</taxon>
        <taxon>Magnoliopsida</taxon>
        <taxon>eudicotyledons</taxon>
        <taxon>Gunneridae</taxon>
        <taxon>Pentapetalae</taxon>
        <taxon>asterids</taxon>
        <taxon>lamiids</taxon>
        <taxon>Solanales</taxon>
        <taxon>Convolvulaceae</taxon>
        <taxon>Cuscuteae</taxon>
        <taxon>Cuscuta</taxon>
        <taxon>Cuscuta subgen. Grammica</taxon>
        <taxon>Cuscuta sect. Cleistogrammica</taxon>
    </lineage>
</organism>
<evidence type="ECO:0000313" key="3">
    <source>
        <dbReference type="Proteomes" id="UP000595140"/>
    </source>
</evidence>
<protein>
    <recommendedName>
        <fullName evidence="1">Reverse transcriptase domain-containing protein</fullName>
    </recommendedName>
</protein>
<dbReference type="OrthoDB" id="415347at2759"/>
<accession>A0A484LWI3</accession>
<reference evidence="2 3" key="1">
    <citation type="submission" date="2018-04" db="EMBL/GenBank/DDBJ databases">
        <authorList>
            <person name="Vogel A."/>
        </authorList>
    </citation>
    <scope>NUCLEOTIDE SEQUENCE [LARGE SCALE GENOMIC DNA]</scope>
</reference>
<dbReference type="EMBL" id="OOIL02002214">
    <property type="protein sequence ID" value="VFQ80883.1"/>
    <property type="molecule type" value="Genomic_DNA"/>
</dbReference>
<dbReference type="InterPro" id="IPR036691">
    <property type="entry name" value="Endo/exonu/phosph_ase_sf"/>
</dbReference>
<evidence type="ECO:0000313" key="2">
    <source>
        <dbReference type="EMBL" id="VFQ80883.1"/>
    </source>
</evidence>
<dbReference type="Pfam" id="PF00078">
    <property type="entry name" value="RVT_1"/>
    <property type="match status" value="1"/>
</dbReference>
<dbReference type="PANTHER" id="PTHR33710:SF13">
    <property type="entry name" value="ENDONUCLEASE_EXONUCLEASE_PHOSPHATASE FAMILY PROTEIN"/>
    <property type="match status" value="1"/>
</dbReference>
<sequence>MTVRVLTLEDSDGGKMGGAWTIYGKHNGKERRELWDGLIKITPQTKWIVGGDFNIISDCSEYCGKHPPLQSDMEEFRDCLETCGLSTPHTIGSLFTWSGVRSNGRVMRRLDRALVSDRMIEDYEDISISHLSRASSDHKPILLQCKKGRQAGPKPFRFLNAWLNHHSFLKMVSDRWVSSIHHGGMAGLAFKLHGLKRHIKEWNIKTFGNVVNKLKEAEETAIKAQEQFEKDPTPKNRELDKKAKAQLIRATENDLSFWKQKANLKWMEEGDCCSKFFHSYVKARRSNHQIRSIKDEKGKEHKDMAIIKQMAINYYSKLYNNSKDVDMEPVLHYLDKPINHQDNINISKVPNEEEIKEAVWSLNPNSAPGPDGFNGSFFRACWHIIKDDVVRATQEFFVGVLVPKSYGSTFITLIPKNDSPKRFGDYRPISLSTFMSKINTRILADRLQMILPKIISKEQTGFQKGMGVDEQILLVEEMVHKIDAKIRGGNVIIKLDMAKAFDNMNGITF</sequence>